<evidence type="ECO:0000256" key="1">
    <source>
        <dbReference type="SAM" id="MobiDB-lite"/>
    </source>
</evidence>
<gene>
    <name evidence="2" type="ORF">V5N11_028774</name>
</gene>
<dbReference type="SUPFAM" id="SSF50630">
    <property type="entry name" value="Acid proteases"/>
    <property type="match status" value="1"/>
</dbReference>
<dbReference type="InterPro" id="IPR021109">
    <property type="entry name" value="Peptidase_aspartic_dom_sf"/>
</dbReference>
<evidence type="ECO:0008006" key="4">
    <source>
        <dbReference type="Google" id="ProtNLM"/>
    </source>
</evidence>
<dbReference type="Proteomes" id="UP001558713">
    <property type="component" value="Unassembled WGS sequence"/>
</dbReference>
<dbReference type="Gene3D" id="2.40.70.10">
    <property type="entry name" value="Acid Proteases"/>
    <property type="match status" value="1"/>
</dbReference>
<organism evidence="2 3">
    <name type="scientific">Cardamine amara subsp. amara</name>
    <dbReference type="NCBI Taxonomy" id="228776"/>
    <lineage>
        <taxon>Eukaryota</taxon>
        <taxon>Viridiplantae</taxon>
        <taxon>Streptophyta</taxon>
        <taxon>Embryophyta</taxon>
        <taxon>Tracheophyta</taxon>
        <taxon>Spermatophyta</taxon>
        <taxon>Magnoliopsida</taxon>
        <taxon>eudicotyledons</taxon>
        <taxon>Gunneridae</taxon>
        <taxon>Pentapetalae</taxon>
        <taxon>rosids</taxon>
        <taxon>malvids</taxon>
        <taxon>Brassicales</taxon>
        <taxon>Brassicaceae</taxon>
        <taxon>Cardamineae</taxon>
        <taxon>Cardamine</taxon>
    </lineage>
</organism>
<dbReference type="Pfam" id="PF13975">
    <property type="entry name" value="gag-asp_proteas"/>
    <property type="match status" value="1"/>
</dbReference>
<feature type="region of interest" description="Disordered" evidence="1">
    <location>
        <begin position="129"/>
        <end position="157"/>
    </location>
</feature>
<sequence length="296" mass="32739">MQDVIMLCKKMVANGVTSIAGAGRVDYPRPSRFDGARDAKEVENFLWQMEQYFDNLGLGNELAKIKAATSSLMDTAMLWWRRHNADNERGWAKQELQRCGVNSVDEAIGVAESLSDYSSLTQHDAFKRKVVSRGGGERKEQQPTYTRNQGKSPVQEEYKAKKRSFVLRNGCYVWKGPHPVRDCPKLGSLSALIEQEKANACEETSMLGLLQLLNALKTTPTSKGASMGLMYVDVSINGRESQARVDTGATHNFISKGETRRLGLPGTKDDGWLKSMNDKARPLHGVAQGVELSIGV</sequence>
<dbReference type="EMBL" id="JBANAX010000374">
    <property type="protein sequence ID" value="KAL1212152.1"/>
    <property type="molecule type" value="Genomic_DNA"/>
</dbReference>
<evidence type="ECO:0000313" key="3">
    <source>
        <dbReference type="Proteomes" id="UP001558713"/>
    </source>
</evidence>
<name>A0ABD1B086_CARAN</name>
<keyword evidence="3" id="KW-1185">Reference proteome</keyword>
<feature type="compositionally biased region" description="Polar residues" evidence="1">
    <location>
        <begin position="142"/>
        <end position="152"/>
    </location>
</feature>
<reference evidence="2 3" key="1">
    <citation type="submission" date="2024-04" db="EMBL/GenBank/DDBJ databases">
        <title>Genome assembly C_amara_ONT_v2.</title>
        <authorList>
            <person name="Yant L."/>
            <person name="Moore C."/>
            <person name="Slenker M."/>
        </authorList>
    </citation>
    <scope>NUCLEOTIDE SEQUENCE [LARGE SCALE GENOMIC DNA]</scope>
    <source>
        <tissue evidence="2">Leaf</tissue>
    </source>
</reference>
<comment type="caution">
    <text evidence="2">The sequence shown here is derived from an EMBL/GenBank/DDBJ whole genome shotgun (WGS) entry which is preliminary data.</text>
</comment>
<dbReference type="CDD" id="cd00303">
    <property type="entry name" value="retropepsin_like"/>
    <property type="match status" value="1"/>
</dbReference>
<dbReference type="AlphaFoldDB" id="A0ABD1B086"/>
<evidence type="ECO:0000313" key="2">
    <source>
        <dbReference type="EMBL" id="KAL1212152.1"/>
    </source>
</evidence>
<accession>A0ABD1B086</accession>
<proteinExistence type="predicted"/>
<protein>
    <recommendedName>
        <fullName evidence="4">Retrotransposon gag domain-containing protein</fullName>
    </recommendedName>
</protein>